<dbReference type="InterPro" id="IPR001647">
    <property type="entry name" value="HTH_TetR"/>
</dbReference>
<protein>
    <submittedName>
        <fullName evidence="7">TetR/AcrR family transcriptional regulator</fullName>
    </submittedName>
</protein>
<dbReference type="PROSITE" id="PS50977">
    <property type="entry name" value="HTH_TETR_2"/>
    <property type="match status" value="1"/>
</dbReference>
<geneLocation type="plasmid" evidence="7">
    <name>unnamed</name>
</geneLocation>
<dbReference type="Proteomes" id="UP001299970">
    <property type="component" value="Unassembled WGS sequence"/>
</dbReference>
<evidence type="ECO:0000256" key="2">
    <source>
        <dbReference type="ARBA" id="ARBA00023125"/>
    </source>
</evidence>
<dbReference type="InterPro" id="IPR050109">
    <property type="entry name" value="HTH-type_TetR-like_transc_reg"/>
</dbReference>
<keyword evidence="1" id="KW-0805">Transcription regulation</keyword>
<feature type="compositionally biased region" description="Basic and acidic residues" evidence="5">
    <location>
        <begin position="70"/>
        <end position="79"/>
    </location>
</feature>
<dbReference type="SUPFAM" id="SSF46689">
    <property type="entry name" value="Homeodomain-like"/>
    <property type="match status" value="1"/>
</dbReference>
<evidence type="ECO:0000313" key="7">
    <source>
        <dbReference type="EMBL" id="MCH6164519.1"/>
    </source>
</evidence>
<reference evidence="7 8" key="1">
    <citation type="submission" date="2022-03" db="EMBL/GenBank/DDBJ databases">
        <title>Pseudonocardia alaer sp. nov., a novel actinomycete isolated from reed forest soil.</title>
        <authorList>
            <person name="Wang L."/>
        </authorList>
    </citation>
    <scope>NUCLEOTIDE SEQUENCE [LARGE SCALE GENOMIC DNA]</scope>
    <source>
        <strain evidence="7 8">Y-16303</strain>
        <plasmid evidence="7">unnamed</plasmid>
    </source>
</reference>
<dbReference type="PANTHER" id="PTHR30055">
    <property type="entry name" value="HTH-TYPE TRANSCRIPTIONAL REGULATOR RUTR"/>
    <property type="match status" value="1"/>
</dbReference>
<feature type="domain" description="HTH tetR-type" evidence="6">
    <location>
        <begin position="76"/>
        <end position="136"/>
    </location>
</feature>
<dbReference type="InterPro" id="IPR011075">
    <property type="entry name" value="TetR_C"/>
</dbReference>
<keyword evidence="3" id="KW-0804">Transcription</keyword>
<dbReference type="Gene3D" id="1.10.357.10">
    <property type="entry name" value="Tetracycline Repressor, domain 2"/>
    <property type="match status" value="1"/>
</dbReference>
<proteinExistence type="predicted"/>
<evidence type="ECO:0000256" key="1">
    <source>
        <dbReference type="ARBA" id="ARBA00023015"/>
    </source>
</evidence>
<keyword evidence="7" id="KW-0614">Plasmid</keyword>
<dbReference type="RefSeq" id="WP_241034375.1">
    <property type="nucleotide sequence ID" value="NZ_BAAAJF010000034.1"/>
</dbReference>
<feature type="region of interest" description="Disordered" evidence="5">
    <location>
        <begin position="58"/>
        <end position="79"/>
    </location>
</feature>
<name>A0ABS9T7L0_9PSEU</name>
<feature type="DNA-binding region" description="H-T-H motif" evidence="4">
    <location>
        <begin position="99"/>
        <end position="118"/>
    </location>
</feature>
<dbReference type="Pfam" id="PF16925">
    <property type="entry name" value="TetR_C_13"/>
    <property type="match status" value="1"/>
</dbReference>
<evidence type="ECO:0000256" key="5">
    <source>
        <dbReference type="SAM" id="MobiDB-lite"/>
    </source>
</evidence>
<accession>A0ABS9T7L0</accession>
<evidence type="ECO:0000256" key="3">
    <source>
        <dbReference type="ARBA" id="ARBA00023163"/>
    </source>
</evidence>
<dbReference type="Pfam" id="PF00440">
    <property type="entry name" value="TetR_N"/>
    <property type="match status" value="1"/>
</dbReference>
<dbReference type="EMBL" id="JAKXMK010000002">
    <property type="protein sequence ID" value="MCH6164519.1"/>
    <property type="molecule type" value="Genomic_DNA"/>
</dbReference>
<dbReference type="SUPFAM" id="SSF48498">
    <property type="entry name" value="Tetracyclin repressor-like, C-terminal domain"/>
    <property type="match status" value="1"/>
</dbReference>
<keyword evidence="2 4" id="KW-0238">DNA-binding</keyword>
<evidence type="ECO:0000313" key="8">
    <source>
        <dbReference type="Proteomes" id="UP001299970"/>
    </source>
</evidence>
<comment type="caution">
    <text evidence="7">The sequence shown here is derived from an EMBL/GenBank/DDBJ whole genome shotgun (WGS) entry which is preliminary data.</text>
</comment>
<evidence type="ECO:0000256" key="4">
    <source>
        <dbReference type="PROSITE-ProRule" id="PRU00335"/>
    </source>
</evidence>
<dbReference type="PANTHER" id="PTHR30055:SF200">
    <property type="entry name" value="HTH-TYPE TRANSCRIPTIONAL REPRESSOR BDCR"/>
    <property type="match status" value="1"/>
</dbReference>
<dbReference type="InterPro" id="IPR009057">
    <property type="entry name" value="Homeodomain-like_sf"/>
</dbReference>
<evidence type="ECO:0000259" key="6">
    <source>
        <dbReference type="PROSITE" id="PS50977"/>
    </source>
</evidence>
<keyword evidence="8" id="KW-1185">Reference proteome</keyword>
<sequence length="263" mass="29002">MIAIDHSRSDPLSHRGPPVDHLACVRGLVTAPFGGSGFHHLPAGLPPDRRGIVSSGEDRMEQVTTTSGDGPRRSPESGGDRIRRAAYELFSRNGVRDVGVDAVIAHAGAAKMTLYRAFPSKDDLILDFLRRRERLWTEEWLQRESRLRGERPQDQLLAIFDLFSEWFARSDFEGCAFLTTMMTVNDPASPVRRASVEHLANIRGYLRQLAEEAGVADADHFARQWHVLMKGSIMAAHEGDTGAASAARELGVLLLRSHGIAAD</sequence>
<gene>
    <name evidence="7" type="ORF">MMF94_02390</name>
</gene>
<dbReference type="PRINTS" id="PR00455">
    <property type="entry name" value="HTHTETR"/>
</dbReference>
<organism evidence="7 8">
    <name type="scientific">Pseudonocardia alaniniphila</name>
    <dbReference type="NCBI Taxonomy" id="75291"/>
    <lineage>
        <taxon>Bacteria</taxon>
        <taxon>Bacillati</taxon>
        <taxon>Actinomycetota</taxon>
        <taxon>Actinomycetes</taxon>
        <taxon>Pseudonocardiales</taxon>
        <taxon>Pseudonocardiaceae</taxon>
        <taxon>Pseudonocardia</taxon>
    </lineage>
</organism>
<dbReference type="InterPro" id="IPR036271">
    <property type="entry name" value="Tet_transcr_reg_TetR-rel_C_sf"/>
</dbReference>